<gene>
    <name evidence="6" type="primary">rnd</name>
    <name evidence="8" type="ORF">B0187_01100</name>
</gene>
<keyword evidence="5 6" id="KW-0269">Exonuclease</keyword>
<dbReference type="InterPro" id="IPR044876">
    <property type="entry name" value="HRDC_dom_sf"/>
</dbReference>
<dbReference type="EC" id="3.1.13.5" evidence="6"/>
<dbReference type="Proteomes" id="UP000190867">
    <property type="component" value="Unassembled WGS sequence"/>
</dbReference>
<dbReference type="OrthoDB" id="9800549at2"/>
<keyword evidence="9" id="KW-1185">Reference proteome</keyword>
<comment type="function">
    <text evidence="6">Exonuclease involved in the 3' processing of various precursor tRNAs. Initiates hydrolysis at the 3'-terminus of an RNA molecule and releases 5'-mononucleotides.</text>
</comment>
<evidence type="ECO:0000256" key="2">
    <source>
        <dbReference type="ARBA" id="ARBA00022694"/>
    </source>
</evidence>
<dbReference type="STRING" id="734.B0187_01100"/>
<evidence type="ECO:0000313" key="9">
    <source>
        <dbReference type="Proteomes" id="UP000190867"/>
    </source>
</evidence>
<dbReference type="HAMAP" id="MF_01899">
    <property type="entry name" value="RNase_D"/>
    <property type="match status" value="1"/>
</dbReference>
<dbReference type="SMART" id="SM00474">
    <property type="entry name" value="35EXOc"/>
    <property type="match status" value="1"/>
</dbReference>
<dbReference type="GO" id="GO:0000166">
    <property type="term" value="F:nucleotide binding"/>
    <property type="evidence" value="ECO:0007669"/>
    <property type="project" value="InterPro"/>
</dbReference>
<dbReference type="GO" id="GO:0042780">
    <property type="term" value="P:tRNA 3'-end processing"/>
    <property type="evidence" value="ECO:0007669"/>
    <property type="project" value="UniProtKB-UniRule"/>
</dbReference>
<dbReference type="Pfam" id="PF00570">
    <property type="entry name" value="HRDC"/>
    <property type="match status" value="1"/>
</dbReference>
<keyword evidence="4 6" id="KW-0378">Hydrolase</keyword>
<keyword evidence="1 6" id="KW-0963">Cytoplasm</keyword>
<dbReference type="InterPro" id="IPR002121">
    <property type="entry name" value="HRDC_dom"/>
</dbReference>
<dbReference type="PANTHER" id="PTHR47649:SF1">
    <property type="entry name" value="RIBONUCLEASE D"/>
    <property type="match status" value="1"/>
</dbReference>
<dbReference type="EMBL" id="MUYA01000002">
    <property type="protein sequence ID" value="OOS00533.1"/>
    <property type="molecule type" value="Genomic_DNA"/>
</dbReference>
<dbReference type="InterPro" id="IPR006292">
    <property type="entry name" value="RNase_D"/>
</dbReference>
<feature type="domain" description="HRDC" evidence="7">
    <location>
        <begin position="214"/>
        <end position="292"/>
    </location>
</feature>
<comment type="caution">
    <text evidence="8">The sequence shown here is derived from an EMBL/GenBank/DDBJ whole genome shotgun (WGS) entry which is preliminary data.</text>
</comment>
<evidence type="ECO:0000256" key="1">
    <source>
        <dbReference type="ARBA" id="ARBA00022490"/>
    </source>
</evidence>
<dbReference type="Pfam" id="PF21293">
    <property type="entry name" value="RNAseD_HRDC_C"/>
    <property type="match status" value="1"/>
</dbReference>
<dbReference type="GO" id="GO:0008408">
    <property type="term" value="F:3'-5' exonuclease activity"/>
    <property type="evidence" value="ECO:0007669"/>
    <property type="project" value="InterPro"/>
</dbReference>
<name>A0A1T0AV80_9PAST</name>
<organism evidence="8 9">
    <name type="scientific">Haemophilus paracuniculus</name>
    <dbReference type="NCBI Taxonomy" id="734"/>
    <lineage>
        <taxon>Bacteria</taxon>
        <taxon>Pseudomonadati</taxon>
        <taxon>Pseudomonadota</taxon>
        <taxon>Gammaproteobacteria</taxon>
        <taxon>Pasteurellales</taxon>
        <taxon>Pasteurellaceae</taxon>
        <taxon>Haemophilus</taxon>
    </lineage>
</organism>
<sequence length="371" mass="42523">MNLPIEYHYIDNEKQLAEVCEQARQVPAVALDTEFIRIRSFYPKLGLIQLFDGQKVSLIDPLAIEDFSPFVALLADQKVVKIFHACSEDLEVFQHRFQQLPQPMIDTQIMANFLNLGTSLGFAKLVEQCCGIALDKGASRTDWLARPLSEQQLQYAAADVWYLLPVYQQLAGKLAESRWQTAVEQECEALLEKCRTEQDSNKAYLDIGNAYQLSPKQLAILQVLAKWRLEEAKKRDLALNFVVKEQSLFQIAKIAPNHTSQLLEFMHPNEVRIHGKKLLWLVEQGLAVAEENYPPAIIRIVDEIGYKHALKAMQQKLKEIAPLDLAPELIASKRQLNQLFKWYRKGQNPEKLPELLKGWRTPFGEAFRNSL</sequence>
<dbReference type="SUPFAM" id="SSF53098">
    <property type="entry name" value="Ribonuclease H-like"/>
    <property type="match status" value="1"/>
</dbReference>
<dbReference type="InterPro" id="IPR012337">
    <property type="entry name" value="RNaseH-like_sf"/>
</dbReference>
<evidence type="ECO:0000256" key="5">
    <source>
        <dbReference type="ARBA" id="ARBA00022839"/>
    </source>
</evidence>
<evidence type="ECO:0000259" key="7">
    <source>
        <dbReference type="PROSITE" id="PS50967"/>
    </source>
</evidence>
<dbReference type="FunFam" id="3.30.420.10:FF:000060">
    <property type="entry name" value="Ribonuclease D"/>
    <property type="match status" value="1"/>
</dbReference>
<comment type="subcellular location">
    <subcellularLocation>
        <location evidence="6">Cytoplasm</location>
    </subcellularLocation>
</comment>
<dbReference type="AlphaFoldDB" id="A0A1T0AV80"/>
<dbReference type="PANTHER" id="PTHR47649">
    <property type="entry name" value="RIBONUCLEASE D"/>
    <property type="match status" value="1"/>
</dbReference>
<dbReference type="RefSeq" id="WP_078235982.1">
    <property type="nucleotide sequence ID" value="NZ_MUYA01000002.1"/>
</dbReference>
<dbReference type="CDD" id="cd06142">
    <property type="entry name" value="RNaseD_exo"/>
    <property type="match status" value="1"/>
</dbReference>
<dbReference type="InterPro" id="IPR051086">
    <property type="entry name" value="RNase_D-like"/>
</dbReference>
<comment type="cofactor">
    <cofactor evidence="6">
        <name>a divalent metal cation</name>
        <dbReference type="ChEBI" id="CHEBI:60240"/>
    </cofactor>
</comment>
<keyword evidence="2 6" id="KW-0819">tRNA processing</keyword>
<dbReference type="GO" id="GO:0005737">
    <property type="term" value="C:cytoplasm"/>
    <property type="evidence" value="ECO:0007669"/>
    <property type="project" value="UniProtKB-SubCell"/>
</dbReference>
<dbReference type="Gene3D" id="3.30.420.10">
    <property type="entry name" value="Ribonuclease H-like superfamily/Ribonuclease H"/>
    <property type="match status" value="1"/>
</dbReference>
<dbReference type="InterPro" id="IPR048579">
    <property type="entry name" value="RNAseD_HRDC_C"/>
</dbReference>
<dbReference type="SUPFAM" id="SSF47819">
    <property type="entry name" value="HRDC-like"/>
    <property type="match status" value="2"/>
</dbReference>
<dbReference type="GO" id="GO:0033890">
    <property type="term" value="F:ribonuclease D activity"/>
    <property type="evidence" value="ECO:0007669"/>
    <property type="project" value="UniProtKB-UniRule"/>
</dbReference>
<reference evidence="8 9" key="1">
    <citation type="submission" date="2017-02" db="EMBL/GenBank/DDBJ databases">
        <title>Draft genome sequence of Haemophilus paracuniculus CCUG 43573 type strain.</title>
        <authorList>
            <person name="Engstrom-Jakobsson H."/>
            <person name="Salva-Serra F."/>
            <person name="Thorell K."/>
            <person name="Gonzales-Siles L."/>
            <person name="Karlsson R."/>
            <person name="Boulund F."/>
            <person name="Engstrand L."/>
            <person name="Kristiansson E."/>
            <person name="Moore E."/>
        </authorList>
    </citation>
    <scope>NUCLEOTIDE SEQUENCE [LARGE SCALE GENOMIC DNA]</scope>
    <source>
        <strain evidence="8 9">CCUG 43573</strain>
    </source>
</reference>
<evidence type="ECO:0000313" key="8">
    <source>
        <dbReference type="EMBL" id="OOS00533.1"/>
    </source>
</evidence>
<protein>
    <recommendedName>
        <fullName evidence="6">Ribonuclease D</fullName>
        <shortName evidence="6">RNase D</shortName>
        <ecNumber evidence="6">3.1.13.5</ecNumber>
    </recommendedName>
</protein>
<comment type="catalytic activity">
    <reaction evidence="6">
        <text>Exonucleolytic cleavage that removes extra residues from the 3'-terminus of tRNA to produce 5'-mononucleotides.</text>
        <dbReference type="EC" id="3.1.13.5"/>
    </reaction>
</comment>
<dbReference type="PROSITE" id="PS50967">
    <property type="entry name" value="HRDC"/>
    <property type="match status" value="1"/>
</dbReference>
<evidence type="ECO:0000256" key="3">
    <source>
        <dbReference type="ARBA" id="ARBA00022722"/>
    </source>
</evidence>
<accession>A0A1T0AV80</accession>
<proteinExistence type="inferred from homology"/>
<evidence type="ECO:0000256" key="6">
    <source>
        <dbReference type="HAMAP-Rule" id="MF_01899"/>
    </source>
</evidence>
<evidence type="ECO:0000256" key="4">
    <source>
        <dbReference type="ARBA" id="ARBA00022801"/>
    </source>
</evidence>
<comment type="similarity">
    <text evidence="6">Belongs to the RNase D family.</text>
</comment>
<dbReference type="InterPro" id="IPR036397">
    <property type="entry name" value="RNaseH_sf"/>
</dbReference>
<keyword evidence="3 6" id="KW-0540">Nuclease</keyword>
<dbReference type="InterPro" id="IPR010997">
    <property type="entry name" value="HRDC-like_sf"/>
</dbReference>
<dbReference type="NCBIfam" id="TIGR01388">
    <property type="entry name" value="rnd"/>
    <property type="match status" value="1"/>
</dbReference>
<dbReference type="GO" id="GO:0003676">
    <property type="term" value="F:nucleic acid binding"/>
    <property type="evidence" value="ECO:0007669"/>
    <property type="project" value="InterPro"/>
</dbReference>
<dbReference type="Pfam" id="PF01612">
    <property type="entry name" value="DNA_pol_A_exo1"/>
    <property type="match status" value="1"/>
</dbReference>
<dbReference type="Gene3D" id="1.10.150.80">
    <property type="entry name" value="HRDC domain"/>
    <property type="match status" value="2"/>
</dbReference>
<dbReference type="InterPro" id="IPR002562">
    <property type="entry name" value="3'-5'_exonuclease_dom"/>
</dbReference>